<sequence>MAPDSVLCDAELWCTIFLDLSSRRRRPKNATGATTVNPLTFKRTITVSTTCLQSIPNRLLDGLTCTRDHRPPVWMDPNEALPEPQLRLSRTAIKNACIPVFISPQLGR</sequence>
<dbReference type="EMBL" id="QNUK01000450">
    <property type="protein sequence ID" value="KAF5893134.1"/>
    <property type="molecule type" value="Genomic_DNA"/>
</dbReference>
<comment type="caution">
    <text evidence="1">The sequence shown here is derived from an EMBL/GenBank/DDBJ whole genome shotgun (WGS) entry which is preliminary data.</text>
</comment>
<reference evidence="1" key="1">
    <citation type="submission" date="2020-07" db="EMBL/GenBank/DDBJ databases">
        <title>Clarias magur genome sequencing, assembly and annotation.</title>
        <authorList>
            <person name="Kushwaha B."/>
            <person name="Kumar R."/>
            <person name="Das P."/>
            <person name="Joshi C.G."/>
            <person name="Kumar D."/>
            <person name="Nagpure N.S."/>
            <person name="Pandey M."/>
            <person name="Agarwal S."/>
            <person name="Srivastava S."/>
            <person name="Singh M."/>
            <person name="Sahoo L."/>
            <person name="Jayasankar P."/>
            <person name="Meher P.K."/>
            <person name="Koringa P.G."/>
            <person name="Iquebal M.A."/>
            <person name="Das S.P."/>
            <person name="Bit A."/>
            <person name="Patnaik S."/>
            <person name="Patel N."/>
            <person name="Shah T.M."/>
            <person name="Hinsu A."/>
            <person name="Jena J.K."/>
        </authorList>
    </citation>
    <scope>NUCLEOTIDE SEQUENCE</scope>
    <source>
        <strain evidence="1">CIFAMagur01</strain>
        <tissue evidence="1">Testis</tissue>
    </source>
</reference>
<name>A0A8J4TLV6_CLAMG</name>
<evidence type="ECO:0000313" key="1">
    <source>
        <dbReference type="EMBL" id="KAF5893134.1"/>
    </source>
</evidence>
<dbReference type="Proteomes" id="UP000727407">
    <property type="component" value="Unassembled WGS sequence"/>
</dbReference>
<gene>
    <name evidence="1" type="ORF">DAT39_017164</name>
</gene>
<proteinExistence type="predicted"/>
<protein>
    <submittedName>
        <fullName evidence="1">Uncharacterized protein</fullName>
    </submittedName>
</protein>
<evidence type="ECO:0000313" key="2">
    <source>
        <dbReference type="Proteomes" id="UP000727407"/>
    </source>
</evidence>
<organism evidence="1 2">
    <name type="scientific">Clarias magur</name>
    <name type="common">Asian catfish</name>
    <name type="synonym">Macropteronotus magur</name>
    <dbReference type="NCBI Taxonomy" id="1594786"/>
    <lineage>
        <taxon>Eukaryota</taxon>
        <taxon>Metazoa</taxon>
        <taxon>Chordata</taxon>
        <taxon>Craniata</taxon>
        <taxon>Vertebrata</taxon>
        <taxon>Euteleostomi</taxon>
        <taxon>Actinopterygii</taxon>
        <taxon>Neopterygii</taxon>
        <taxon>Teleostei</taxon>
        <taxon>Ostariophysi</taxon>
        <taxon>Siluriformes</taxon>
        <taxon>Clariidae</taxon>
        <taxon>Clarias</taxon>
    </lineage>
</organism>
<dbReference type="AlphaFoldDB" id="A0A8J4TLV6"/>
<accession>A0A8J4TLV6</accession>
<keyword evidence="2" id="KW-1185">Reference proteome</keyword>